<evidence type="ECO:0000313" key="1">
    <source>
        <dbReference type="EMBL" id="KAF4460286.1"/>
    </source>
</evidence>
<name>A0A8H4L1G9_9HYPO</name>
<reference evidence="1 2" key="1">
    <citation type="submission" date="2020-01" db="EMBL/GenBank/DDBJ databases">
        <title>Identification and distribution of gene clusters putatively required for synthesis of sphingolipid metabolism inhibitors in phylogenetically diverse species of the filamentous fungus Fusarium.</title>
        <authorList>
            <person name="Kim H.-S."/>
            <person name="Busman M."/>
            <person name="Brown D.W."/>
            <person name="Divon H."/>
            <person name="Uhlig S."/>
            <person name="Proctor R.H."/>
        </authorList>
    </citation>
    <scope>NUCLEOTIDE SEQUENCE [LARGE SCALE GENOMIC DNA]</scope>
    <source>
        <strain evidence="1 2">NRRL 20459</strain>
    </source>
</reference>
<comment type="caution">
    <text evidence="1">The sequence shown here is derived from an EMBL/GenBank/DDBJ whole genome shotgun (WGS) entry which is preliminary data.</text>
</comment>
<dbReference type="OrthoDB" id="5068066at2759"/>
<sequence>MEPSNYDTRAQIAPLQRHISPYQTIHRQSVYASLKIKIDELVEVFRERRQERQGSTSQEATLYDTIDGRCHLLAREGNQSVSAVDLGQSSRKPDATFKKFGKEIGDLSGRRADHLAIRLTDSVNNELSRYSYGSCVVLPRDSLNSRFKSRSQKVHAIAASVPDMLLPGPSITSSSLNRLNDNGHEEGNEEWTPLVATTDTEPIVESFFDSSSESELEAGRFVRGKRRLSKMKTRTSRWLKDAFTLDDEERAIFMARRSMRT</sequence>
<accession>A0A8H4L1G9</accession>
<dbReference type="EMBL" id="JAADYS010001977">
    <property type="protein sequence ID" value="KAF4460286.1"/>
    <property type="molecule type" value="Genomic_DNA"/>
</dbReference>
<evidence type="ECO:0000313" key="2">
    <source>
        <dbReference type="Proteomes" id="UP000554235"/>
    </source>
</evidence>
<dbReference type="AlphaFoldDB" id="A0A8H4L1G9"/>
<keyword evidence="2" id="KW-1185">Reference proteome</keyword>
<dbReference type="Proteomes" id="UP000554235">
    <property type="component" value="Unassembled WGS sequence"/>
</dbReference>
<protein>
    <submittedName>
        <fullName evidence="1">Uncharacterized protein</fullName>
    </submittedName>
</protein>
<gene>
    <name evidence="1" type="ORF">FALBO_12937</name>
</gene>
<proteinExistence type="predicted"/>
<organism evidence="1 2">
    <name type="scientific">Fusarium albosuccineum</name>
    <dbReference type="NCBI Taxonomy" id="1237068"/>
    <lineage>
        <taxon>Eukaryota</taxon>
        <taxon>Fungi</taxon>
        <taxon>Dikarya</taxon>
        <taxon>Ascomycota</taxon>
        <taxon>Pezizomycotina</taxon>
        <taxon>Sordariomycetes</taxon>
        <taxon>Hypocreomycetidae</taxon>
        <taxon>Hypocreales</taxon>
        <taxon>Nectriaceae</taxon>
        <taxon>Fusarium</taxon>
        <taxon>Fusarium decemcellulare species complex</taxon>
    </lineage>
</organism>